<keyword evidence="9 12" id="KW-0446">Lipid-binding</keyword>
<dbReference type="AlphaFoldDB" id="A0A7X0DLF3"/>
<protein>
    <recommendedName>
        <fullName evidence="12">ATP synthase subunit c</fullName>
    </recommendedName>
    <alternativeName>
        <fullName evidence="12">ATP synthase F(0) sector subunit c</fullName>
    </alternativeName>
    <alternativeName>
        <fullName evidence="12">F-type ATPase subunit c</fullName>
        <shortName evidence="12">F-ATPase subunit c</shortName>
    </alternativeName>
    <alternativeName>
        <fullName evidence="12">Lipid-binding protein</fullName>
    </alternativeName>
</protein>
<feature type="domain" description="V-ATPase proteolipid subunit C-like" evidence="13">
    <location>
        <begin position="9"/>
        <end position="71"/>
    </location>
</feature>
<keyword evidence="7 12" id="KW-1133">Transmembrane helix</keyword>
<evidence type="ECO:0000256" key="12">
    <source>
        <dbReference type="HAMAP-Rule" id="MF_01396"/>
    </source>
</evidence>
<dbReference type="InterPro" id="IPR000454">
    <property type="entry name" value="ATP_synth_F0_csu"/>
</dbReference>
<feature type="transmembrane region" description="Helical" evidence="12">
    <location>
        <begin position="12"/>
        <end position="36"/>
    </location>
</feature>
<evidence type="ECO:0000256" key="3">
    <source>
        <dbReference type="ARBA" id="ARBA00022448"/>
    </source>
</evidence>
<dbReference type="InterPro" id="IPR002379">
    <property type="entry name" value="ATPase_proteolipid_c-like_dom"/>
</dbReference>
<evidence type="ECO:0000313" key="15">
    <source>
        <dbReference type="Proteomes" id="UP000544872"/>
    </source>
</evidence>
<dbReference type="SUPFAM" id="SSF81333">
    <property type="entry name" value="F1F0 ATP synthase subunit C"/>
    <property type="match status" value="1"/>
</dbReference>
<proteinExistence type="inferred from homology"/>
<dbReference type="PRINTS" id="PR00124">
    <property type="entry name" value="ATPASEC"/>
</dbReference>
<dbReference type="GO" id="GO:0033177">
    <property type="term" value="C:proton-transporting two-sector ATPase complex, proton-transporting domain"/>
    <property type="evidence" value="ECO:0007669"/>
    <property type="project" value="InterPro"/>
</dbReference>
<dbReference type="RefSeq" id="WP_019646245.1">
    <property type="nucleotide sequence ID" value="NZ_JACIIX010000001.1"/>
</dbReference>
<dbReference type="GO" id="GO:0008289">
    <property type="term" value="F:lipid binding"/>
    <property type="evidence" value="ECO:0007669"/>
    <property type="project" value="UniProtKB-KW"/>
</dbReference>
<evidence type="ECO:0000256" key="6">
    <source>
        <dbReference type="ARBA" id="ARBA00022781"/>
    </source>
</evidence>
<keyword evidence="10 12" id="KW-0472">Membrane</keyword>
<evidence type="ECO:0000256" key="2">
    <source>
        <dbReference type="ARBA" id="ARBA00006704"/>
    </source>
</evidence>
<evidence type="ECO:0000256" key="8">
    <source>
        <dbReference type="ARBA" id="ARBA00023065"/>
    </source>
</evidence>
<evidence type="ECO:0000256" key="10">
    <source>
        <dbReference type="ARBA" id="ARBA00023136"/>
    </source>
</evidence>
<keyword evidence="5 12" id="KW-0812">Transmembrane</keyword>
<evidence type="ECO:0000256" key="5">
    <source>
        <dbReference type="ARBA" id="ARBA00022692"/>
    </source>
</evidence>
<evidence type="ECO:0000259" key="13">
    <source>
        <dbReference type="Pfam" id="PF00137"/>
    </source>
</evidence>
<dbReference type="InterPro" id="IPR020537">
    <property type="entry name" value="ATP_synth_F0_csu_DDCD_BS"/>
</dbReference>
<comment type="subcellular location">
    <subcellularLocation>
        <location evidence="12">Cell membrane</location>
        <topology evidence="12">Multi-pass membrane protein</topology>
    </subcellularLocation>
    <subcellularLocation>
        <location evidence="1">Membrane</location>
        <topology evidence="1">Multi-pass membrane protein</topology>
    </subcellularLocation>
</comment>
<evidence type="ECO:0000256" key="1">
    <source>
        <dbReference type="ARBA" id="ARBA00004141"/>
    </source>
</evidence>
<evidence type="ECO:0000256" key="4">
    <source>
        <dbReference type="ARBA" id="ARBA00022547"/>
    </source>
</evidence>
<dbReference type="PROSITE" id="PS00605">
    <property type="entry name" value="ATPASE_C"/>
    <property type="match status" value="1"/>
</dbReference>
<dbReference type="Pfam" id="PF00137">
    <property type="entry name" value="ATP-synt_C"/>
    <property type="match status" value="1"/>
</dbReference>
<feature type="transmembrane region" description="Helical" evidence="12">
    <location>
        <begin position="48"/>
        <end position="74"/>
    </location>
</feature>
<dbReference type="PANTHER" id="PTHR10031:SF0">
    <property type="entry name" value="ATPASE PROTEIN 9"/>
    <property type="match status" value="1"/>
</dbReference>
<keyword evidence="8 12" id="KW-0406">Ion transport</keyword>
<name>A0A7X0DLF3_NOVIT</name>
<keyword evidence="15" id="KW-1185">Reference proteome</keyword>
<evidence type="ECO:0000256" key="11">
    <source>
        <dbReference type="ARBA" id="ARBA00023310"/>
    </source>
</evidence>
<evidence type="ECO:0000256" key="9">
    <source>
        <dbReference type="ARBA" id="ARBA00023121"/>
    </source>
</evidence>
<sequence length="75" mass="7449">MEAAAAKMIGAGLAAIGMIGSGIGVGNIWSSLIATVGRNPAAKSSVELYGWIGFAVTEAIALFALVVALILLFAA</sequence>
<dbReference type="GO" id="GO:0045259">
    <property type="term" value="C:proton-transporting ATP synthase complex"/>
    <property type="evidence" value="ECO:0007669"/>
    <property type="project" value="UniProtKB-KW"/>
</dbReference>
<keyword evidence="11 12" id="KW-0066">ATP synthesis</keyword>
<gene>
    <name evidence="12" type="primary">atpE</name>
    <name evidence="14" type="ORF">FHS48_000470</name>
</gene>
<feature type="site" description="Reversibly protonated during proton transport" evidence="12">
    <location>
        <position position="58"/>
    </location>
</feature>
<evidence type="ECO:0000313" key="14">
    <source>
        <dbReference type="EMBL" id="MBB6209089.1"/>
    </source>
</evidence>
<dbReference type="Gene3D" id="1.20.20.10">
    <property type="entry name" value="F1F0 ATP synthase subunit C"/>
    <property type="match status" value="1"/>
</dbReference>
<dbReference type="HAMAP" id="MF_01396">
    <property type="entry name" value="ATP_synth_c_bact"/>
    <property type="match status" value="1"/>
</dbReference>
<dbReference type="PANTHER" id="PTHR10031">
    <property type="entry name" value="ATP SYNTHASE LIPID-BINDING PROTEIN, MITOCHONDRIAL"/>
    <property type="match status" value="1"/>
</dbReference>
<reference evidence="14 15" key="1">
    <citation type="submission" date="2020-08" db="EMBL/GenBank/DDBJ databases">
        <title>Genomic Encyclopedia of Type Strains, Phase IV (KMG-IV): sequencing the most valuable type-strain genomes for metagenomic binning, comparative biology and taxonomic classification.</title>
        <authorList>
            <person name="Goeker M."/>
        </authorList>
    </citation>
    <scope>NUCLEOTIDE SEQUENCE [LARGE SCALE GENOMIC DNA]</scope>
    <source>
        <strain evidence="14 15">DSM 11590</strain>
    </source>
</reference>
<accession>A0A7X0DLF3</accession>
<dbReference type="EMBL" id="JACIIX010000001">
    <property type="protein sequence ID" value="MBB6209089.1"/>
    <property type="molecule type" value="Genomic_DNA"/>
</dbReference>
<comment type="caution">
    <text evidence="14">The sequence shown here is derived from an EMBL/GenBank/DDBJ whole genome shotgun (WGS) entry which is preliminary data.</text>
</comment>
<keyword evidence="12" id="KW-1003">Cell membrane</keyword>
<comment type="function">
    <text evidence="12">Key component of the F(0) channel; it plays a direct role in translocation across the membrane. A homomeric c-ring of between 10-14 subunits forms the central stalk rotor element with the F(1) delta and epsilon subunits.</text>
</comment>
<dbReference type="GO" id="GO:0046933">
    <property type="term" value="F:proton-transporting ATP synthase activity, rotational mechanism"/>
    <property type="evidence" value="ECO:0007669"/>
    <property type="project" value="UniProtKB-UniRule"/>
</dbReference>
<evidence type="ECO:0000256" key="7">
    <source>
        <dbReference type="ARBA" id="ARBA00022989"/>
    </source>
</evidence>
<comment type="similarity">
    <text evidence="2 12">Belongs to the ATPase C chain family.</text>
</comment>
<organism evidence="14 15">
    <name type="scientific">Novispirillum itersonii</name>
    <name type="common">Aquaspirillum itersonii</name>
    <dbReference type="NCBI Taxonomy" id="189"/>
    <lineage>
        <taxon>Bacteria</taxon>
        <taxon>Pseudomonadati</taxon>
        <taxon>Pseudomonadota</taxon>
        <taxon>Alphaproteobacteria</taxon>
        <taxon>Rhodospirillales</taxon>
        <taxon>Novispirillaceae</taxon>
        <taxon>Novispirillum</taxon>
    </lineage>
</organism>
<keyword evidence="4 12" id="KW-0138">CF(0)</keyword>
<dbReference type="InterPro" id="IPR035921">
    <property type="entry name" value="F/V-ATP_Csub_sf"/>
</dbReference>
<dbReference type="InterPro" id="IPR038662">
    <property type="entry name" value="ATP_synth_F0_csu_sf"/>
</dbReference>
<keyword evidence="6 12" id="KW-0375">Hydrogen ion transport</keyword>
<dbReference type="Proteomes" id="UP000544872">
    <property type="component" value="Unassembled WGS sequence"/>
</dbReference>
<comment type="function">
    <text evidence="12">F(1)F(0) ATP synthase produces ATP from ADP in the presence of a proton or sodium gradient. F-type ATPases consist of two structural domains, F(1) containing the extramembraneous catalytic core and F(0) containing the membrane proton channel, linked together by a central stalk and a peripheral stalk. During catalysis, ATP synthesis in the catalytic domain of F(1) is coupled via a rotary mechanism of the central stalk subunits to proton translocation.</text>
</comment>
<keyword evidence="3 12" id="KW-0813">Transport</keyword>
<dbReference type="CDD" id="cd18182">
    <property type="entry name" value="ATP-synt_Fo_c_ATP5G3"/>
    <property type="match status" value="1"/>
</dbReference>
<dbReference type="GO" id="GO:0005886">
    <property type="term" value="C:plasma membrane"/>
    <property type="evidence" value="ECO:0007669"/>
    <property type="project" value="UniProtKB-SubCell"/>
</dbReference>